<comment type="caution">
    <text evidence="13">The sequence shown here is derived from an EMBL/GenBank/DDBJ whole genome shotgun (WGS) entry which is preliminary data.</text>
</comment>
<dbReference type="AlphaFoldDB" id="A0ABC8USE1"/>
<keyword evidence="5" id="KW-0863">Zinc-finger</keyword>
<gene>
    <name evidence="13" type="ORF">ILEXP_LOCUS54239</name>
</gene>
<evidence type="ECO:0000256" key="8">
    <source>
        <dbReference type="ARBA" id="ARBA00023306"/>
    </source>
</evidence>
<keyword evidence="3" id="KW-0808">Transferase</keyword>
<sequence>MKWLKPSQLTSSQNEHSHPVHTTNSNASEDQCFLQTTTNPKTLNQTQLVSDQTNSTDPPHIDYGTGIQQIEAPKECCIEAFPLEVNSVSTKILNKKRRYGQLHLDLGQSDFLLHTCSVCGFKYARGDEEDEKVHKELHKEYTQGIQFKGWHNERVIHVPSTNAGRIVLVLDGDPPAHKKKVQKVVEMMEMELGIGWLIHKLCKVYLFISHHRIAGCLVAEPIKSAYRVLPNTVMSKGLGGTTARKNSLNFSALQFGDISFQREAVKGAPLANSPKPIEADLMGAVFLEKEAVTALCGIRVIWVAPAMRKKRIASQLLDAARISFCKGFALKTSQLAFSDPTSSGKALASRYCGTAAFLAYKTFI</sequence>
<protein>
    <submittedName>
        <fullName evidence="13">Uncharacterized protein</fullName>
    </submittedName>
</protein>
<dbReference type="GO" id="GO:0016746">
    <property type="term" value="F:acyltransferase activity"/>
    <property type="evidence" value="ECO:0007669"/>
    <property type="project" value="UniProtKB-KW"/>
</dbReference>
<comment type="subcellular location">
    <subcellularLocation>
        <location evidence="1">Nucleus</location>
    </subcellularLocation>
</comment>
<reference evidence="13 14" key="1">
    <citation type="submission" date="2024-02" db="EMBL/GenBank/DDBJ databases">
        <authorList>
            <person name="Vignale AGUSTIN F."/>
            <person name="Sosa J E."/>
            <person name="Modenutti C."/>
        </authorList>
    </citation>
    <scope>NUCLEOTIDE SEQUENCE [LARGE SCALE GENOMIC DNA]</scope>
</reference>
<evidence type="ECO:0000256" key="7">
    <source>
        <dbReference type="ARBA" id="ARBA00023242"/>
    </source>
</evidence>
<evidence type="ECO:0000256" key="4">
    <source>
        <dbReference type="ARBA" id="ARBA00022723"/>
    </source>
</evidence>
<feature type="region of interest" description="Disordered" evidence="10">
    <location>
        <begin position="1"/>
        <end position="28"/>
    </location>
</feature>
<proteinExistence type="inferred from homology"/>
<evidence type="ECO:0000256" key="1">
    <source>
        <dbReference type="ARBA" id="ARBA00004123"/>
    </source>
</evidence>
<evidence type="ECO:0000256" key="5">
    <source>
        <dbReference type="ARBA" id="ARBA00022771"/>
    </source>
</evidence>
<evidence type="ECO:0000313" key="14">
    <source>
        <dbReference type="Proteomes" id="UP001642360"/>
    </source>
</evidence>
<keyword evidence="8" id="KW-0131">Cell cycle</keyword>
<feature type="compositionally biased region" description="Polar residues" evidence="10">
    <location>
        <begin position="7"/>
        <end position="28"/>
    </location>
</feature>
<evidence type="ECO:0000256" key="10">
    <source>
        <dbReference type="SAM" id="MobiDB-lite"/>
    </source>
</evidence>
<evidence type="ECO:0000313" key="13">
    <source>
        <dbReference type="EMBL" id="CAK9183939.1"/>
    </source>
</evidence>
<evidence type="ECO:0000256" key="2">
    <source>
        <dbReference type="ARBA" id="ARBA00005816"/>
    </source>
</evidence>
<dbReference type="PANTHER" id="PTHR45884">
    <property type="entry name" value="N-ACETYLTRANSFERASE ECO"/>
    <property type="match status" value="1"/>
</dbReference>
<keyword evidence="9" id="KW-0012">Acyltransferase</keyword>
<evidence type="ECO:0000256" key="6">
    <source>
        <dbReference type="ARBA" id="ARBA00022833"/>
    </source>
</evidence>
<dbReference type="GO" id="GO:0005634">
    <property type="term" value="C:nucleus"/>
    <property type="evidence" value="ECO:0007669"/>
    <property type="project" value="UniProtKB-SubCell"/>
</dbReference>
<keyword evidence="7" id="KW-0539">Nucleus</keyword>
<evidence type="ECO:0000256" key="9">
    <source>
        <dbReference type="ARBA" id="ARBA00023315"/>
    </source>
</evidence>
<dbReference type="Pfam" id="PF13878">
    <property type="entry name" value="zf-C2H2_3"/>
    <property type="match status" value="1"/>
</dbReference>
<feature type="domain" description="N-acetyltransferase ESCO zinc-finger" evidence="11">
    <location>
        <begin position="101"/>
        <end position="139"/>
    </location>
</feature>
<evidence type="ECO:0000259" key="12">
    <source>
        <dbReference type="Pfam" id="PF13880"/>
    </source>
</evidence>
<name>A0ABC8USE1_9AQUA</name>
<keyword evidence="4" id="KW-0479">Metal-binding</keyword>
<evidence type="ECO:0000256" key="3">
    <source>
        <dbReference type="ARBA" id="ARBA00022679"/>
    </source>
</evidence>
<dbReference type="EMBL" id="CAUOFW020008824">
    <property type="protein sequence ID" value="CAK9183939.1"/>
    <property type="molecule type" value="Genomic_DNA"/>
</dbReference>
<dbReference type="Pfam" id="PF13880">
    <property type="entry name" value="Acetyltransf_13"/>
    <property type="match status" value="1"/>
</dbReference>
<organism evidence="13 14">
    <name type="scientific">Ilex paraguariensis</name>
    <name type="common">yerba mate</name>
    <dbReference type="NCBI Taxonomy" id="185542"/>
    <lineage>
        <taxon>Eukaryota</taxon>
        <taxon>Viridiplantae</taxon>
        <taxon>Streptophyta</taxon>
        <taxon>Embryophyta</taxon>
        <taxon>Tracheophyta</taxon>
        <taxon>Spermatophyta</taxon>
        <taxon>Magnoliopsida</taxon>
        <taxon>eudicotyledons</taxon>
        <taxon>Gunneridae</taxon>
        <taxon>Pentapetalae</taxon>
        <taxon>asterids</taxon>
        <taxon>campanulids</taxon>
        <taxon>Aquifoliales</taxon>
        <taxon>Aquifoliaceae</taxon>
        <taxon>Ilex</taxon>
    </lineage>
</organism>
<dbReference type="Proteomes" id="UP001642360">
    <property type="component" value="Unassembled WGS sequence"/>
</dbReference>
<dbReference type="PANTHER" id="PTHR45884:SF2">
    <property type="entry name" value="N-ACETYLTRANSFERASE ECO"/>
    <property type="match status" value="1"/>
</dbReference>
<keyword evidence="14" id="KW-1185">Reference proteome</keyword>
<evidence type="ECO:0000259" key="11">
    <source>
        <dbReference type="Pfam" id="PF13878"/>
    </source>
</evidence>
<feature type="domain" description="N-acetyltransferase ESCO acetyl-transferase" evidence="12">
    <location>
        <begin position="293"/>
        <end position="360"/>
    </location>
</feature>
<accession>A0ABC8USE1</accession>
<comment type="similarity">
    <text evidence="2">Belongs to the acetyltransferase family. ECO subfamily.</text>
</comment>
<dbReference type="InterPro" id="IPR028005">
    <property type="entry name" value="AcTrfase_ESCO_Znf_dom"/>
</dbReference>
<keyword evidence="6" id="KW-0862">Zinc</keyword>
<dbReference type="InterPro" id="IPR028009">
    <property type="entry name" value="ESCO_Acetyltransf_dom"/>
</dbReference>
<dbReference type="GO" id="GO:0008270">
    <property type="term" value="F:zinc ion binding"/>
    <property type="evidence" value="ECO:0007669"/>
    <property type="project" value="UniProtKB-KW"/>
</dbReference>